<evidence type="ECO:0000256" key="5">
    <source>
        <dbReference type="ARBA" id="ARBA00047984"/>
    </source>
</evidence>
<dbReference type="PIRSF" id="PIRSF005198">
    <property type="entry name" value="Antiviral_helicase_SKI2"/>
    <property type="match status" value="1"/>
</dbReference>
<keyword evidence="3" id="KW-0347">Helicase</keyword>
<keyword evidence="1" id="KW-0547">Nucleotide-binding</keyword>
<feature type="domain" description="Helicase ATP-binding" evidence="6">
    <location>
        <begin position="332"/>
        <end position="488"/>
    </location>
</feature>
<proteinExistence type="predicted"/>
<dbReference type="Gene3D" id="1.10.3380.30">
    <property type="match status" value="1"/>
</dbReference>
<gene>
    <name evidence="8" type="ORF">PEVE_00004905</name>
</gene>
<evidence type="ECO:0000256" key="1">
    <source>
        <dbReference type="ARBA" id="ARBA00022741"/>
    </source>
</evidence>
<dbReference type="Gene3D" id="3.40.50.300">
    <property type="entry name" value="P-loop containing nucleotide triphosphate hydrolases"/>
    <property type="match status" value="2"/>
</dbReference>
<dbReference type="InterPro" id="IPR040801">
    <property type="entry name" value="Ski2_N"/>
</dbReference>
<feature type="domain" description="Helicase C-terminal" evidence="7">
    <location>
        <begin position="816"/>
        <end position="989"/>
    </location>
</feature>
<evidence type="ECO:0000313" key="9">
    <source>
        <dbReference type="Proteomes" id="UP001159427"/>
    </source>
</evidence>
<evidence type="ECO:0000259" key="7">
    <source>
        <dbReference type="PROSITE" id="PS51194"/>
    </source>
</evidence>
<evidence type="ECO:0000256" key="3">
    <source>
        <dbReference type="ARBA" id="ARBA00022806"/>
    </source>
</evidence>
<accession>A0ABN8QGR2</accession>
<dbReference type="InterPro" id="IPR011545">
    <property type="entry name" value="DEAD/DEAH_box_helicase_dom"/>
</dbReference>
<dbReference type="PROSITE" id="PS51192">
    <property type="entry name" value="HELICASE_ATP_BIND_1"/>
    <property type="match status" value="1"/>
</dbReference>
<dbReference type="Pfam" id="PF00270">
    <property type="entry name" value="DEAD"/>
    <property type="match status" value="1"/>
</dbReference>
<evidence type="ECO:0000313" key="8">
    <source>
        <dbReference type="EMBL" id="CAH3164279.1"/>
    </source>
</evidence>
<dbReference type="PANTHER" id="PTHR12131:SF1">
    <property type="entry name" value="ATP-DEPENDENT RNA HELICASE SUPV3L1, MITOCHONDRIAL-RELATED"/>
    <property type="match status" value="1"/>
</dbReference>
<evidence type="ECO:0000256" key="4">
    <source>
        <dbReference type="ARBA" id="ARBA00022840"/>
    </source>
</evidence>
<name>A0ABN8QGR2_9CNID</name>
<dbReference type="InterPro" id="IPR001650">
    <property type="entry name" value="Helicase_C-like"/>
</dbReference>
<dbReference type="SMART" id="SM00490">
    <property type="entry name" value="HELICc"/>
    <property type="match status" value="1"/>
</dbReference>
<dbReference type="InterPro" id="IPR048392">
    <property type="entry name" value="MTR4-like_stalk"/>
</dbReference>
<dbReference type="Proteomes" id="UP001159427">
    <property type="component" value="Unassembled WGS sequence"/>
</dbReference>
<dbReference type="InterPro" id="IPR016438">
    <property type="entry name" value="SKI2-like"/>
</dbReference>
<feature type="non-terminal residue" evidence="8">
    <location>
        <position position="1"/>
    </location>
</feature>
<dbReference type="PROSITE" id="PS51194">
    <property type="entry name" value="HELICASE_CTER"/>
    <property type="match status" value="1"/>
</dbReference>
<evidence type="ECO:0000256" key="2">
    <source>
        <dbReference type="ARBA" id="ARBA00022801"/>
    </source>
</evidence>
<protein>
    <recommendedName>
        <fullName evidence="10">Helicase SKI2W</fullName>
    </recommendedName>
</protein>
<evidence type="ECO:0008006" key="10">
    <source>
        <dbReference type="Google" id="ProtNLM"/>
    </source>
</evidence>
<dbReference type="InterPro" id="IPR014001">
    <property type="entry name" value="Helicase_ATP-bd"/>
</dbReference>
<dbReference type="InterPro" id="IPR050699">
    <property type="entry name" value="RNA-DNA_Helicase"/>
</dbReference>
<dbReference type="EMBL" id="CALNXI010001309">
    <property type="protein sequence ID" value="CAH3164279.1"/>
    <property type="molecule type" value="Genomic_DNA"/>
</dbReference>
<keyword evidence="9" id="KW-1185">Reference proteome</keyword>
<dbReference type="PANTHER" id="PTHR12131">
    <property type="entry name" value="ATP-DEPENDENT RNA AND DNA HELICASE"/>
    <property type="match status" value="1"/>
</dbReference>
<comment type="caution">
    <text evidence="8">The sequence shown here is derived from an EMBL/GenBank/DDBJ whole genome shotgun (WGS) entry which is preliminary data.</text>
</comment>
<dbReference type="SUPFAM" id="SSF52540">
    <property type="entry name" value="P-loop containing nucleoside triphosphate hydrolases"/>
    <property type="match status" value="1"/>
</dbReference>
<evidence type="ECO:0000259" key="6">
    <source>
        <dbReference type="PROSITE" id="PS51192"/>
    </source>
</evidence>
<comment type="catalytic activity">
    <reaction evidence="5">
        <text>ATP + H2O = ADP + phosphate + H(+)</text>
        <dbReference type="Rhea" id="RHEA:13065"/>
        <dbReference type="ChEBI" id="CHEBI:15377"/>
        <dbReference type="ChEBI" id="CHEBI:15378"/>
        <dbReference type="ChEBI" id="CHEBI:30616"/>
        <dbReference type="ChEBI" id="CHEBI:43474"/>
        <dbReference type="ChEBI" id="CHEBI:456216"/>
        <dbReference type="EC" id="3.6.4.13"/>
    </reaction>
</comment>
<keyword evidence="4" id="KW-0067">ATP-binding</keyword>
<dbReference type="Pfam" id="PF17911">
    <property type="entry name" value="Ski2_N"/>
    <property type="match status" value="1"/>
</dbReference>
<dbReference type="Pfam" id="PF00271">
    <property type="entry name" value="Helicase_C"/>
    <property type="match status" value="1"/>
</dbReference>
<dbReference type="Pfam" id="PF21408">
    <property type="entry name" value="MTR4-like_stalk"/>
    <property type="match status" value="1"/>
</dbReference>
<dbReference type="SMART" id="SM00487">
    <property type="entry name" value="DEXDc"/>
    <property type="match status" value="1"/>
</dbReference>
<sequence>SETERSPPDYAFGLLEVGCSGTIEVIPDLINKTSDDNLKPLTTLPCGLPPLFTPDLKSDLEKYLLDPTVLPIHDFHKTQRFWPRERDPESLLFGDVCPVPSTLKVERNPTTGELLGYNEVMVTDTGSTAKNSMSLLRQPGPLSSSVRGESTNYPFLPGGMETLETSKPDLVFDGELDFEKDLLSVPPGFKQGVSFNEANEREQQELSTTVPQVVAMSDIMAGTTLEDLEYSDEEDEMESDEGDIDKKIAALILLSSFTGSVEGQESLEDVLVEGPNSENNFTSTAPVAEKSAKEEWAVMVNVTEPVKDFHKRVPDMAHKWKFELDTFQKQAVLCLENNESVFVAAHTSAGKTVVAEYAIALASKHMTKTVYTSPIKALSNQKFREFKDTFEDVGLLTGDVQIRPEASCLIMTTEILRSMLYNGSDTIRDVEWVIFDEVHYVNDEERGVVWEEVLIMLPAQVKIILLSATVPNTLEFADWIGTMRTTRKQFPVNWLTSGRLAFTIRRAKARRRQQQKKKMAAQVEGRCGVDKLAFFNKEPAIETAENVYTKGSFTSNGRNRLKRPRDHRFLPPFWTVPVSLPKKACSIPTCSFVSSTESYDSILSQFTPGNTCTNSRYQSSPEHRWLCRINYKGLCGKFSASLWSLCVTYCTFLVLSERFQRVLISCALLWHRLTCEPALPVQIVALPKTRKRNTQNSKPVRTKRKKIYVISTPKRPVPLQHFLYTGNSNKTSNELFMIVDANSKFLTRGYEAAVAAKKEREGKGKDAYGSKSNQYTNIKEDRNIWLSLIEMLRKKEKLPVVAFTFSRKRCDDNADQLSSLDLTTSSEKSLIHVFIQKSVARLKGPDRNLPQVARIQELLKRGIGVHHSGVLPIIKEMVEMLFGRGLVKILFATETFAMGVNMPARTVVFDSIRKHDGSSFRDLLPGEYIQMAGRAGRRGLDPTGTVILLCKGSVPLMADLHKMMLGKPTQLISRFRLTYSMILNLLRVEELRVEDMMKRSFAEFHMQKDALQRKREVEELERKLQNIKELDCAFCSEDLKGYFKACRELSELTKEVQVMTP</sequence>
<dbReference type="CDD" id="cd18795">
    <property type="entry name" value="SF2_C_Ski2"/>
    <property type="match status" value="1"/>
</dbReference>
<organism evidence="8 9">
    <name type="scientific">Porites evermanni</name>
    <dbReference type="NCBI Taxonomy" id="104178"/>
    <lineage>
        <taxon>Eukaryota</taxon>
        <taxon>Metazoa</taxon>
        <taxon>Cnidaria</taxon>
        <taxon>Anthozoa</taxon>
        <taxon>Hexacorallia</taxon>
        <taxon>Scleractinia</taxon>
        <taxon>Fungiina</taxon>
        <taxon>Poritidae</taxon>
        <taxon>Porites</taxon>
    </lineage>
</organism>
<reference evidence="8 9" key="1">
    <citation type="submission" date="2022-05" db="EMBL/GenBank/DDBJ databases">
        <authorList>
            <consortium name="Genoscope - CEA"/>
            <person name="William W."/>
        </authorList>
    </citation>
    <scope>NUCLEOTIDE SEQUENCE [LARGE SCALE GENOMIC DNA]</scope>
</reference>
<keyword evidence="2" id="KW-0378">Hydrolase</keyword>
<dbReference type="InterPro" id="IPR027417">
    <property type="entry name" value="P-loop_NTPase"/>
</dbReference>